<gene>
    <name evidence="3" type="ORF">FNH08_37370</name>
</gene>
<dbReference type="SUPFAM" id="SSF52777">
    <property type="entry name" value="CoA-dependent acyltransferases"/>
    <property type="match status" value="2"/>
</dbReference>
<dbReference type="Proteomes" id="UP000400924">
    <property type="component" value="Unassembled WGS sequence"/>
</dbReference>
<dbReference type="GO" id="GO:0003824">
    <property type="term" value="F:catalytic activity"/>
    <property type="evidence" value="ECO:0007669"/>
    <property type="project" value="InterPro"/>
</dbReference>
<feature type="region of interest" description="Disordered" evidence="1">
    <location>
        <begin position="92"/>
        <end position="112"/>
    </location>
</feature>
<dbReference type="InterPro" id="IPR023213">
    <property type="entry name" value="CAT-like_dom_sf"/>
</dbReference>
<dbReference type="GO" id="GO:0008610">
    <property type="term" value="P:lipid biosynthetic process"/>
    <property type="evidence" value="ECO:0007669"/>
    <property type="project" value="UniProtKB-ARBA"/>
</dbReference>
<feature type="non-terminal residue" evidence="3">
    <location>
        <position position="461"/>
    </location>
</feature>
<dbReference type="Gene3D" id="3.30.559.30">
    <property type="entry name" value="Nonribosomal peptide synthetase, condensation domain"/>
    <property type="match status" value="1"/>
</dbReference>
<feature type="compositionally biased region" description="Low complexity" evidence="1">
    <location>
        <begin position="95"/>
        <end position="112"/>
    </location>
</feature>
<accession>A0A5N8XTA2</accession>
<name>A0A5N8XTA2_9ACTN</name>
<dbReference type="PANTHER" id="PTHR45527:SF1">
    <property type="entry name" value="FATTY ACID SYNTHASE"/>
    <property type="match status" value="1"/>
</dbReference>
<dbReference type="GO" id="GO:0031177">
    <property type="term" value="F:phosphopantetheine binding"/>
    <property type="evidence" value="ECO:0007669"/>
    <property type="project" value="TreeGrafter"/>
</dbReference>
<dbReference type="GO" id="GO:0043041">
    <property type="term" value="P:amino acid activation for nonribosomal peptide biosynthetic process"/>
    <property type="evidence" value="ECO:0007669"/>
    <property type="project" value="TreeGrafter"/>
</dbReference>
<comment type="caution">
    <text evidence="3">The sequence shown here is derived from an EMBL/GenBank/DDBJ whole genome shotgun (WGS) entry which is preliminary data.</text>
</comment>
<dbReference type="AlphaFoldDB" id="A0A5N8XTA2"/>
<evidence type="ECO:0000259" key="2">
    <source>
        <dbReference type="Pfam" id="PF00668"/>
    </source>
</evidence>
<evidence type="ECO:0000313" key="3">
    <source>
        <dbReference type="EMBL" id="MPY62620.1"/>
    </source>
</evidence>
<dbReference type="PANTHER" id="PTHR45527">
    <property type="entry name" value="NONRIBOSOMAL PEPTIDE SYNTHETASE"/>
    <property type="match status" value="1"/>
</dbReference>
<sequence>MTATQPAQVDVLPLTPLQEGLLFHALYEHEQDAQDVYLVQLVFELDGTVDAARLRAAAQALLDRHPTLRAAFRRRRGGQPVQVVPRRAVLPWTETDLTGPDPDSDSDTGTGTDTGIEAAWARLLDEDRERGFDPATPPLIRCTLARTGQGRHRLLVTHHHILLDGWSVSVLLRELLALYEAGGDPAALPPAPPYRTFLDWLGRRDRTAAETAWREALAAVAEPTRLAPHAPDGRSSGELAQARTELPARTGEALTTLARDLGVTANTLVQTAWAILLSRTTGNDDIVFGATVSGRPAELPGVESMVGLFINTVPTRVRLRPDEPLSGLLRRVQAGYVRLLDHHHLGLADIQRAVGVPELFDTLVVFENYPMDEAATNRGDGLQVVGTGGRDATHYPVTLVALPGPRPRFRLAYRPDLFDADWAHATLDRLVRLLETMAADPELPLGRLGLAARDDEHRDPT</sequence>
<dbReference type="InterPro" id="IPR001242">
    <property type="entry name" value="Condensation_dom"/>
</dbReference>
<organism evidence="3 4">
    <name type="scientific">Streptomyces spongiae</name>
    <dbReference type="NCBI Taxonomy" id="565072"/>
    <lineage>
        <taxon>Bacteria</taxon>
        <taxon>Bacillati</taxon>
        <taxon>Actinomycetota</taxon>
        <taxon>Actinomycetes</taxon>
        <taxon>Kitasatosporales</taxon>
        <taxon>Streptomycetaceae</taxon>
        <taxon>Streptomyces</taxon>
    </lineage>
</organism>
<dbReference type="GO" id="GO:0005829">
    <property type="term" value="C:cytosol"/>
    <property type="evidence" value="ECO:0007669"/>
    <property type="project" value="TreeGrafter"/>
</dbReference>
<dbReference type="GO" id="GO:0044550">
    <property type="term" value="P:secondary metabolite biosynthetic process"/>
    <property type="evidence" value="ECO:0007669"/>
    <property type="project" value="TreeGrafter"/>
</dbReference>
<dbReference type="RefSeq" id="WP_228034587.1">
    <property type="nucleotide sequence ID" value="NZ_VJZC01000438.1"/>
</dbReference>
<dbReference type="Pfam" id="PF00668">
    <property type="entry name" value="Condensation"/>
    <property type="match status" value="1"/>
</dbReference>
<keyword evidence="4" id="KW-1185">Reference proteome</keyword>
<dbReference type="Gene3D" id="3.30.559.10">
    <property type="entry name" value="Chloramphenicol acetyltransferase-like domain"/>
    <property type="match status" value="1"/>
</dbReference>
<reference evidence="3 4" key="1">
    <citation type="submission" date="2019-07" db="EMBL/GenBank/DDBJ databases">
        <title>New species of Amycolatopsis and Streptomyces.</title>
        <authorList>
            <person name="Duangmal K."/>
            <person name="Teo W.F.A."/>
            <person name="Lipun K."/>
        </authorList>
    </citation>
    <scope>NUCLEOTIDE SEQUENCE [LARGE SCALE GENOMIC DNA]</scope>
    <source>
        <strain evidence="3 4">NBRC 106415</strain>
    </source>
</reference>
<protein>
    <submittedName>
        <fullName evidence="3">Non-ribosomal peptide synthetase</fullName>
    </submittedName>
</protein>
<proteinExistence type="predicted"/>
<dbReference type="EMBL" id="VJZC01000438">
    <property type="protein sequence ID" value="MPY62620.1"/>
    <property type="molecule type" value="Genomic_DNA"/>
</dbReference>
<evidence type="ECO:0000256" key="1">
    <source>
        <dbReference type="SAM" id="MobiDB-lite"/>
    </source>
</evidence>
<dbReference type="CDD" id="cd19543">
    <property type="entry name" value="DCL_NRPS"/>
    <property type="match status" value="1"/>
</dbReference>
<evidence type="ECO:0000313" key="4">
    <source>
        <dbReference type="Proteomes" id="UP000400924"/>
    </source>
</evidence>
<feature type="domain" description="Condensation" evidence="2">
    <location>
        <begin position="10"/>
        <end position="452"/>
    </location>
</feature>